<dbReference type="EC" id="1.1.1.169" evidence="4 11"/>
<dbReference type="InterPro" id="IPR003710">
    <property type="entry name" value="ApbA"/>
</dbReference>
<keyword evidence="6 11" id="KW-0566">Pantothenate biosynthesis</keyword>
<organism evidence="14 15">
    <name type="scientific">Sutcliffiella cohnii</name>
    <dbReference type="NCBI Taxonomy" id="33932"/>
    <lineage>
        <taxon>Bacteria</taxon>
        <taxon>Bacillati</taxon>
        <taxon>Bacillota</taxon>
        <taxon>Bacilli</taxon>
        <taxon>Bacillales</taxon>
        <taxon>Bacillaceae</taxon>
        <taxon>Sutcliffiella</taxon>
    </lineage>
</organism>
<evidence type="ECO:0000256" key="9">
    <source>
        <dbReference type="ARBA" id="ARBA00032024"/>
    </source>
</evidence>
<dbReference type="Gene3D" id="1.10.1040.10">
    <property type="entry name" value="N-(1-d-carboxylethyl)-l-norvaline Dehydrogenase, domain 2"/>
    <property type="match status" value="1"/>
</dbReference>
<dbReference type="STRING" id="1314751.GCA_001591425_02935"/>
<dbReference type="NCBIfam" id="TIGR00745">
    <property type="entry name" value="apbA_panE"/>
    <property type="match status" value="1"/>
</dbReference>
<dbReference type="Gene3D" id="3.40.50.720">
    <property type="entry name" value="NAD(P)-binding Rossmann-like Domain"/>
    <property type="match status" value="1"/>
</dbReference>
<dbReference type="GO" id="GO:0015940">
    <property type="term" value="P:pantothenate biosynthetic process"/>
    <property type="evidence" value="ECO:0007669"/>
    <property type="project" value="UniProtKB-UniPathway"/>
</dbReference>
<evidence type="ECO:0000313" key="15">
    <source>
        <dbReference type="Proteomes" id="UP000215224"/>
    </source>
</evidence>
<keyword evidence="7 11" id="KW-0521">NADP</keyword>
<keyword evidence="15" id="KW-1185">Reference proteome</keyword>
<evidence type="ECO:0000256" key="6">
    <source>
        <dbReference type="ARBA" id="ARBA00022655"/>
    </source>
</evidence>
<dbReference type="GO" id="GO:0050661">
    <property type="term" value="F:NADP binding"/>
    <property type="evidence" value="ECO:0007669"/>
    <property type="project" value="TreeGrafter"/>
</dbReference>
<dbReference type="InterPro" id="IPR013332">
    <property type="entry name" value="KPR_N"/>
</dbReference>
<proteinExistence type="inferred from homology"/>
<dbReference type="GO" id="GO:0008677">
    <property type="term" value="F:2-dehydropantoate 2-reductase activity"/>
    <property type="evidence" value="ECO:0007669"/>
    <property type="project" value="UniProtKB-EC"/>
</dbReference>
<evidence type="ECO:0000256" key="7">
    <source>
        <dbReference type="ARBA" id="ARBA00022857"/>
    </source>
</evidence>
<keyword evidence="8 11" id="KW-0560">Oxidoreductase</keyword>
<comment type="catalytic activity">
    <reaction evidence="10 11">
        <text>(R)-pantoate + NADP(+) = 2-dehydropantoate + NADPH + H(+)</text>
        <dbReference type="Rhea" id="RHEA:16233"/>
        <dbReference type="ChEBI" id="CHEBI:11561"/>
        <dbReference type="ChEBI" id="CHEBI:15378"/>
        <dbReference type="ChEBI" id="CHEBI:15980"/>
        <dbReference type="ChEBI" id="CHEBI:57783"/>
        <dbReference type="ChEBI" id="CHEBI:58349"/>
        <dbReference type="EC" id="1.1.1.169"/>
    </reaction>
</comment>
<name>A0A223KS24_9BACI</name>
<dbReference type="Proteomes" id="UP000215224">
    <property type="component" value="Chromosome"/>
</dbReference>
<evidence type="ECO:0000259" key="12">
    <source>
        <dbReference type="Pfam" id="PF02558"/>
    </source>
</evidence>
<dbReference type="InterPro" id="IPR036291">
    <property type="entry name" value="NAD(P)-bd_dom_sf"/>
</dbReference>
<dbReference type="SUPFAM" id="SSF51735">
    <property type="entry name" value="NAD(P)-binding Rossmann-fold domains"/>
    <property type="match status" value="1"/>
</dbReference>
<dbReference type="InterPro" id="IPR008927">
    <property type="entry name" value="6-PGluconate_DH-like_C_sf"/>
</dbReference>
<protein>
    <recommendedName>
        <fullName evidence="5 11">2-dehydropantoate 2-reductase</fullName>
        <ecNumber evidence="4 11">1.1.1.169</ecNumber>
    </recommendedName>
    <alternativeName>
        <fullName evidence="9 11">Ketopantoate reductase</fullName>
    </alternativeName>
</protein>
<evidence type="ECO:0000259" key="13">
    <source>
        <dbReference type="Pfam" id="PF08546"/>
    </source>
</evidence>
<dbReference type="AlphaFoldDB" id="A0A223KS24"/>
<dbReference type="SUPFAM" id="SSF48179">
    <property type="entry name" value="6-phosphogluconate dehydrogenase C-terminal domain-like"/>
    <property type="match status" value="1"/>
</dbReference>
<dbReference type="RefSeq" id="WP_066417654.1">
    <property type="nucleotide sequence ID" value="NZ_CP018866.1"/>
</dbReference>
<accession>A0A223KS24</accession>
<feature type="domain" description="Ketopantoate reductase N-terminal" evidence="12">
    <location>
        <begin position="3"/>
        <end position="148"/>
    </location>
</feature>
<dbReference type="InterPro" id="IPR013328">
    <property type="entry name" value="6PGD_dom2"/>
</dbReference>
<evidence type="ECO:0000256" key="1">
    <source>
        <dbReference type="ARBA" id="ARBA00002919"/>
    </source>
</evidence>
<gene>
    <name evidence="14" type="ORF">BC6307_13105</name>
</gene>
<dbReference type="KEGG" id="bcoh:BC6307_13105"/>
<comment type="function">
    <text evidence="1 11">Catalyzes the NADPH-dependent reduction of ketopantoate into pantoic acid.</text>
</comment>
<dbReference type="PANTHER" id="PTHR43765:SF2">
    <property type="entry name" value="2-DEHYDROPANTOATE 2-REDUCTASE"/>
    <property type="match status" value="1"/>
</dbReference>
<dbReference type="EMBL" id="CP018866">
    <property type="protein sequence ID" value="AST92154.1"/>
    <property type="molecule type" value="Genomic_DNA"/>
</dbReference>
<evidence type="ECO:0000256" key="10">
    <source>
        <dbReference type="ARBA" id="ARBA00048793"/>
    </source>
</evidence>
<evidence type="ECO:0000256" key="2">
    <source>
        <dbReference type="ARBA" id="ARBA00004994"/>
    </source>
</evidence>
<dbReference type="Pfam" id="PF02558">
    <property type="entry name" value="ApbA"/>
    <property type="match status" value="1"/>
</dbReference>
<dbReference type="NCBIfam" id="NF005093">
    <property type="entry name" value="PRK06522.2-4"/>
    <property type="match status" value="1"/>
</dbReference>
<evidence type="ECO:0000256" key="3">
    <source>
        <dbReference type="ARBA" id="ARBA00007870"/>
    </source>
</evidence>
<comment type="similarity">
    <text evidence="3 11">Belongs to the ketopantoate reductase family.</text>
</comment>
<evidence type="ECO:0000256" key="11">
    <source>
        <dbReference type="RuleBase" id="RU362068"/>
    </source>
</evidence>
<evidence type="ECO:0000256" key="8">
    <source>
        <dbReference type="ARBA" id="ARBA00023002"/>
    </source>
</evidence>
<dbReference type="InterPro" id="IPR050838">
    <property type="entry name" value="Ketopantoate_reductase"/>
</dbReference>
<comment type="pathway">
    <text evidence="2 11">Cofactor biosynthesis; (R)-pantothenate biosynthesis; (R)-pantoate from 3-methyl-2-oxobutanoate: step 2/2.</text>
</comment>
<dbReference type="Pfam" id="PF08546">
    <property type="entry name" value="ApbA_C"/>
    <property type="match status" value="1"/>
</dbReference>
<dbReference type="UniPathway" id="UPA00028">
    <property type="reaction ID" value="UER00004"/>
</dbReference>
<dbReference type="PANTHER" id="PTHR43765">
    <property type="entry name" value="2-DEHYDROPANTOATE 2-REDUCTASE-RELATED"/>
    <property type="match status" value="1"/>
</dbReference>
<evidence type="ECO:0000313" key="14">
    <source>
        <dbReference type="EMBL" id="AST92154.1"/>
    </source>
</evidence>
<dbReference type="GO" id="GO:0005737">
    <property type="term" value="C:cytoplasm"/>
    <property type="evidence" value="ECO:0007669"/>
    <property type="project" value="TreeGrafter"/>
</dbReference>
<dbReference type="InterPro" id="IPR013752">
    <property type="entry name" value="KPA_reductase"/>
</dbReference>
<sequence>MEIAIIGAGATGLLYAHQLANIFRVKIYCKREEQRNLIHKEGVTLIDGEQIMNKKIKVELFSDETEINEDVLIITAKQYSLESIIRNLKKYQNKTILFLQNGMNHITYFHELQQNKIFVGVIEHGAKKENDTTVYLTGKGLTNVAPYNEHHTSLFFENWDSKLKDFPIVMEKQWYPILAKKLIVNAVINPLTALYKVENGKLLSNKNYLITMETIFNEAFSILNVGKKEEMWNHVTKICTSTSKNHSSMLRDMETGKKTEVDAILGYLLQEGKKAKKELPVIHFVYHALKGMENVRMNE</sequence>
<evidence type="ECO:0000256" key="4">
    <source>
        <dbReference type="ARBA" id="ARBA00013014"/>
    </source>
</evidence>
<feature type="domain" description="Ketopantoate reductase C-terminal" evidence="13">
    <location>
        <begin position="178"/>
        <end position="293"/>
    </location>
</feature>
<evidence type="ECO:0000256" key="5">
    <source>
        <dbReference type="ARBA" id="ARBA00019465"/>
    </source>
</evidence>
<reference evidence="14 15" key="1">
    <citation type="submission" date="2016-12" db="EMBL/GenBank/DDBJ databases">
        <title>The whole genome sequencing and assembly of Bacillus cohnii DSM 6307T strain.</title>
        <authorList>
            <person name="Lee Y.-J."/>
            <person name="Yi H."/>
            <person name="Bahn Y.-S."/>
            <person name="Kim J.F."/>
            <person name="Lee D.-W."/>
        </authorList>
    </citation>
    <scope>NUCLEOTIDE SEQUENCE [LARGE SCALE GENOMIC DNA]</scope>
    <source>
        <strain evidence="14 15">DSM 6307</strain>
    </source>
</reference>